<organism evidence="1 2">
    <name type="scientific">Trachymyrmex septentrionalis</name>
    <dbReference type="NCBI Taxonomy" id="34720"/>
    <lineage>
        <taxon>Eukaryota</taxon>
        <taxon>Metazoa</taxon>
        <taxon>Ecdysozoa</taxon>
        <taxon>Arthropoda</taxon>
        <taxon>Hexapoda</taxon>
        <taxon>Insecta</taxon>
        <taxon>Pterygota</taxon>
        <taxon>Neoptera</taxon>
        <taxon>Endopterygota</taxon>
        <taxon>Hymenoptera</taxon>
        <taxon>Apocrita</taxon>
        <taxon>Aculeata</taxon>
        <taxon>Formicoidea</taxon>
        <taxon>Formicidae</taxon>
        <taxon>Myrmicinae</taxon>
        <taxon>Trachymyrmex</taxon>
    </lineage>
</organism>
<sequence>LSNVMLPYIAETFPSIPYVISKTTQEYIERKLFKIGWPHNTTLWIMRKFWILRDIITNELISEMLYINRQRF</sequence>
<protein>
    <submittedName>
        <fullName evidence="1">Uncharacterized protein</fullName>
    </submittedName>
</protein>
<reference evidence="1 2" key="1">
    <citation type="submission" date="2016-03" db="EMBL/GenBank/DDBJ databases">
        <title>Trachymyrmex septentrionalis WGS genome.</title>
        <authorList>
            <person name="Nygaard S."/>
            <person name="Hu H."/>
            <person name="Boomsma J."/>
            <person name="Zhang G."/>
        </authorList>
    </citation>
    <scope>NUCLEOTIDE SEQUENCE [LARGE SCALE GENOMIC DNA]</scope>
    <source>
        <strain evidence="1">Tsep2-gDNA-1</strain>
        <tissue evidence="1">Whole body</tissue>
    </source>
</reference>
<accession>A0A151JTN0</accession>
<evidence type="ECO:0000313" key="2">
    <source>
        <dbReference type="Proteomes" id="UP000078541"/>
    </source>
</evidence>
<dbReference type="Proteomes" id="UP000078541">
    <property type="component" value="Unassembled WGS sequence"/>
</dbReference>
<dbReference type="EMBL" id="KQ981849">
    <property type="protein sequence ID" value="KYN34990.1"/>
    <property type="molecule type" value="Genomic_DNA"/>
</dbReference>
<keyword evidence="2" id="KW-1185">Reference proteome</keyword>
<feature type="non-terminal residue" evidence="1">
    <location>
        <position position="1"/>
    </location>
</feature>
<dbReference type="AlphaFoldDB" id="A0A151JTN0"/>
<evidence type="ECO:0000313" key="1">
    <source>
        <dbReference type="EMBL" id="KYN34990.1"/>
    </source>
</evidence>
<proteinExistence type="predicted"/>
<gene>
    <name evidence="1" type="ORF">ALC56_10678</name>
</gene>
<name>A0A151JTN0_9HYME</name>